<dbReference type="EC" id="3.1.-.-" evidence="10"/>
<dbReference type="InterPro" id="IPR036866">
    <property type="entry name" value="RibonucZ/Hydroxyglut_hydro"/>
</dbReference>
<comment type="cofactor">
    <cofactor evidence="13">
        <name>Zn(2+)</name>
        <dbReference type="ChEBI" id="CHEBI:29105"/>
    </cofactor>
    <text evidence="13">Binds 2 Zn(2+) ions per subunit. It is not clear if Zn(2+) or Mg(2+) is physiologically important.</text>
</comment>
<gene>
    <name evidence="10" type="primary">rnj</name>
    <name evidence="16" type="ORF">LJ207_00810</name>
</gene>
<dbReference type="GO" id="GO:0005737">
    <property type="term" value="C:cytoplasm"/>
    <property type="evidence" value="ECO:0007669"/>
    <property type="project" value="UniProtKB-SubCell"/>
</dbReference>
<keyword evidence="10" id="KW-0698">rRNA processing</keyword>
<dbReference type="GO" id="GO:0003723">
    <property type="term" value="F:RNA binding"/>
    <property type="evidence" value="ECO:0007669"/>
    <property type="project" value="UniProtKB-UniRule"/>
</dbReference>
<feature type="binding site" evidence="13">
    <location>
        <position position="77"/>
    </location>
    <ligand>
        <name>Zn(2+)</name>
        <dbReference type="ChEBI" id="CHEBI:29105"/>
        <label>1</label>
        <note>catalytic</note>
    </ligand>
</feature>
<dbReference type="Gene3D" id="3.10.20.580">
    <property type="match status" value="1"/>
</dbReference>
<keyword evidence="8 10" id="KW-0269">Exonuclease</keyword>
<evidence type="ECO:0000256" key="3">
    <source>
        <dbReference type="ARBA" id="ARBA00022722"/>
    </source>
</evidence>
<feature type="binding site" evidence="10 12">
    <location>
        <begin position="368"/>
        <end position="372"/>
    </location>
    <ligand>
        <name>substrate</name>
    </ligand>
</feature>
<dbReference type="HAMAP" id="MF_01491">
    <property type="entry name" value="RNase_J_bact"/>
    <property type="match status" value="1"/>
</dbReference>
<keyword evidence="5 10" id="KW-0255">Endonuclease</keyword>
<dbReference type="Gene3D" id="3.60.15.10">
    <property type="entry name" value="Ribonuclease Z/Hydroxyacylglutathione hydrolase-like"/>
    <property type="match status" value="1"/>
</dbReference>
<evidence type="ECO:0000259" key="15">
    <source>
        <dbReference type="SMART" id="SM00849"/>
    </source>
</evidence>
<comment type="function">
    <text evidence="10">An RNase that has 5'-3' exonuclease and possibly endonuclease activity. Involved in maturation of rRNA and in some organisms also mRNA maturation and/or decay.</text>
</comment>
<evidence type="ECO:0000256" key="9">
    <source>
        <dbReference type="ARBA" id="ARBA00022884"/>
    </source>
</evidence>
<comment type="subcellular location">
    <subcellularLocation>
        <location evidence="1 10">Cytoplasm</location>
    </subcellularLocation>
</comment>
<dbReference type="CDD" id="cd07714">
    <property type="entry name" value="RNaseJ_MBL-fold"/>
    <property type="match status" value="1"/>
</dbReference>
<dbReference type="SUPFAM" id="SSF56281">
    <property type="entry name" value="Metallo-hydrolase/oxidoreductase"/>
    <property type="match status" value="1"/>
</dbReference>
<dbReference type="FunFam" id="3.10.20.580:FF:000001">
    <property type="entry name" value="Ribonuclease J"/>
    <property type="match status" value="1"/>
</dbReference>
<feature type="binding site" evidence="13">
    <location>
        <position position="143"/>
    </location>
    <ligand>
        <name>Zn(2+)</name>
        <dbReference type="ChEBI" id="CHEBI:29105"/>
        <label>1</label>
        <note>catalytic</note>
    </ligand>
</feature>
<name>A0AAW4WX52_9FIRM</name>
<dbReference type="InterPro" id="IPR004613">
    <property type="entry name" value="RNase_J"/>
</dbReference>
<sequence length="558" mass="62019">MNDKNKIKNVTMTTLGGVGEIGKNMWVLEIGEEMLIIDSGVKFPENDLLGIDLVIPDFDYVIENKDRINGIVLTHGHEDHIGGLPYLLKEINAPIYGTKLTLGLLEGKLKEHRLLNDCRLKIVHAGSEVQVGNFTVEFIKVNHSIADTCALAIHTPLGPIVYASDFKFDQTPIDGEVADFHKFAELGDSPEGVLALFSDSTNVERDGYTLSEKVVGETVDEIFRAAKERVIVATFASNIHRVQQVVDAAFKYNRKVAFTGRSMLNNVDIARRLGYLQVPEDMIVDIRDCSNLPDNEVTLLTTGSQGEPMAALTRMARGDHYHINIKEGDTVMISASAIPGNEKYVGETINKLFRRGANVIYEDVSGVHVSGHASKEELKLMLNLVKPKYFVPVHGEYRHLYKHANLAEKVGVPRDNIYIADVGDTINFAEDKVSKLDNVKSGDVLIDGLGIGDVGNIVLRDRKMLSEDGIIIVVVTIDKNGNILVGPDIITRGFVYIRESEELIEAATQRVEDALKECEENNVTEWSVLKNTIRNSLNNYIYQKIKRNPMILPVIMEV</sequence>
<feature type="active site" description="Proton donor" evidence="11">
    <location>
        <position position="199"/>
    </location>
</feature>
<feature type="binding site" evidence="13">
    <location>
        <position position="75"/>
    </location>
    <ligand>
        <name>Zn(2+)</name>
        <dbReference type="ChEBI" id="CHEBI:29105"/>
        <label>1</label>
        <note>catalytic</note>
    </ligand>
</feature>
<keyword evidence="14" id="KW-0175">Coiled coil</keyword>
<reference evidence="16 17" key="1">
    <citation type="submission" date="2021-10" db="EMBL/GenBank/DDBJ databases">
        <authorList>
            <person name="Grouzdev D.S."/>
            <person name="Pantiukh K.S."/>
            <person name="Krutkina M.S."/>
        </authorList>
    </citation>
    <scope>NUCLEOTIDE SEQUENCE [LARGE SCALE GENOMIC DNA]</scope>
    <source>
        <strain evidence="16 17">Z-7514</strain>
    </source>
</reference>
<dbReference type="NCBIfam" id="TIGR00649">
    <property type="entry name" value="MG423"/>
    <property type="match status" value="1"/>
</dbReference>
<evidence type="ECO:0000313" key="16">
    <source>
        <dbReference type="EMBL" id="MCC3143867.1"/>
    </source>
</evidence>
<comment type="subunit">
    <text evidence="10">Homodimer, may be a subunit of the RNA degradosome.</text>
</comment>
<feature type="binding site" evidence="13">
    <location>
        <position position="165"/>
    </location>
    <ligand>
        <name>Zn(2+)</name>
        <dbReference type="ChEBI" id="CHEBI:29105"/>
        <label>1</label>
        <note>catalytic</note>
    </ligand>
</feature>
<dbReference type="Proteomes" id="UP001199296">
    <property type="component" value="Unassembled WGS sequence"/>
</dbReference>
<evidence type="ECO:0000256" key="10">
    <source>
        <dbReference type="HAMAP-Rule" id="MF_01491"/>
    </source>
</evidence>
<evidence type="ECO:0000256" key="2">
    <source>
        <dbReference type="ARBA" id="ARBA00022490"/>
    </source>
</evidence>
<dbReference type="Pfam" id="PF17770">
    <property type="entry name" value="RNase_J_C"/>
    <property type="match status" value="1"/>
</dbReference>
<evidence type="ECO:0000313" key="17">
    <source>
        <dbReference type="Proteomes" id="UP001199296"/>
    </source>
</evidence>
<proteinExistence type="inferred from homology"/>
<dbReference type="PIRSF" id="PIRSF004803">
    <property type="entry name" value="RnjA"/>
    <property type="match status" value="1"/>
</dbReference>
<dbReference type="AlphaFoldDB" id="A0AAW4WX52"/>
<dbReference type="Pfam" id="PF00753">
    <property type="entry name" value="Lactamase_B"/>
    <property type="match status" value="1"/>
</dbReference>
<feature type="binding site" evidence="12">
    <location>
        <begin position="236"/>
        <end position="238"/>
    </location>
    <ligand>
        <name>substrate</name>
    </ligand>
</feature>
<evidence type="ECO:0000256" key="5">
    <source>
        <dbReference type="ARBA" id="ARBA00022759"/>
    </source>
</evidence>
<evidence type="ECO:0000256" key="12">
    <source>
        <dbReference type="PIRSR" id="PIRSR004803-2"/>
    </source>
</evidence>
<evidence type="ECO:0000256" key="8">
    <source>
        <dbReference type="ARBA" id="ARBA00022839"/>
    </source>
</evidence>
<evidence type="ECO:0000256" key="13">
    <source>
        <dbReference type="PIRSR" id="PIRSR004803-3"/>
    </source>
</evidence>
<dbReference type="RefSeq" id="WP_229343159.1">
    <property type="nucleotide sequence ID" value="NZ_JAJFAT010000001.1"/>
</dbReference>
<evidence type="ECO:0000256" key="6">
    <source>
        <dbReference type="ARBA" id="ARBA00022801"/>
    </source>
</evidence>
<evidence type="ECO:0000256" key="4">
    <source>
        <dbReference type="ARBA" id="ARBA00022723"/>
    </source>
</evidence>
<feature type="binding site" evidence="13">
    <location>
        <position position="394"/>
    </location>
    <ligand>
        <name>Zn(2+)</name>
        <dbReference type="ChEBI" id="CHEBI:29105"/>
        <label>1</label>
        <note>catalytic</note>
    </ligand>
</feature>
<organism evidence="16 17">
    <name type="scientific">Halanaerobium polyolivorans</name>
    <dbReference type="NCBI Taxonomy" id="2886943"/>
    <lineage>
        <taxon>Bacteria</taxon>
        <taxon>Bacillati</taxon>
        <taxon>Bacillota</taxon>
        <taxon>Clostridia</taxon>
        <taxon>Halanaerobiales</taxon>
        <taxon>Halanaerobiaceae</taxon>
        <taxon>Halanaerobium</taxon>
    </lineage>
</organism>
<dbReference type="InterPro" id="IPR001587">
    <property type="entry name" value="RNase_J_CS"/>
</dbReference>
<dbReference type="InterPro" id="IPR030854">
    <property type="entry name" value="RNase_J_bac"/>
</dbReference>
<dbReference type="Gene3D" id="3.40.50.10710">
    <property type="entry name" value="Metallo-hydrolase/oxidoreductase"/>
    <property type="match status" value="1"/>
</dbReference>
<dbReference type="GO" id="GO:0008270">
    <property type="term" value="F:zinc ion binding"/>
    <property type="evidence" value="ECO:0007669"/>
    <property type="project" value="InterPro"/>
</dbReference>
<dbReference type="PROSITE" id="PS01292">
    <property type="entry name" value="UPF0036"/>
    <property type="match status" value="1"/>
</dbReference>
<feature type="coiled-coil region" evidence="14">
    <location>
        <begin position="497"/>
        <end position="524"/>
    </location>
</feature>
<evidence type="ECO:0000256" key="1">
    <source>
        <dbReference type="ARBA" id="ARBA00004496"/>
    </source>
</evidence>
<dbReference type="InterPro" id="IPR042173">
    <property type="entry name" value="RNase_J_2"/>
</dbReference>
<comment type="similarity">
    <text evidence="10">Belongs to the metallo-beta-lactamase superfamily. RNA-metabolizing metallo-beta-lactamase-like family. Bacterial RNase J subfamily.</text>
</comment>
<protein>
    <recommendedName>
        <fullName evidence="10">Ribonuclease J</fullName>
        <shortName evidence="10">RNase J</shortName>
        <ecNumber evidence="10">3.1.-.-</ecNumber>
    </recommendedName>
</protein>
<dbReference type="PANTHER" id="PTHR43694">
    <property type="entry name" value="RIBONUCLEASE J"/>
    <property type="match status" value="1"/>
</dbReference>
<keyword evidence="3 10" id="KW-0540">Nuclease</keyword>
<dbReference type="InterPro" id="IPR001279">
    <property type="entry name" value="Metallo-B-lactamas"/>
</dbReference>
<keyword evidence="6 10" id="KW-0378">Hydrolase</keyword>
<dbReference type="GO" id="GO:0004534">
    <property type="term" value="F:5'-3' RNA exonuclease activity"/>
    <property type="evidence" value="ECO:0007669"/>
    <property type="project" value="UniProtKB-UniRule"/>
</dbReference>
<feature type="active site" description="Proton acceptor" evidence="11">
    <location>
        <position position="372"/>
    </location>
</feature>
<dbReference type="InterPro" id="IPR041636">
    <property type="entry name" value="RNase_J_C"/>
</dbReference>
<evidence type="ECO:0000256" key="11">
    <source>
        <dbReference type="PIRSR" id="PIRSR004803-1"/>
    </source>
</evidence>
<dbReference type="Pfam" id="PF22505">
    <property type="entry name" value="RNase_J_b_CASP"/>
    <property type="match status" value="1"/>
</dbReference>
<keyword evidence="17" id="KW-1185">Reference proteome</keyword>
<dbReference type="EMBL" id="JAJFAT010000001">
    <property type="protein sequence ID" value="MCC3143867.1"/>
    <property type="molecule type" value="Genomic_DNA"/>
</dbReference>
<accession>A0AAW4WX52</accession>
<feature type="binding site" evidence="13">
    <location>
        <position position="79"/>
    </location>
    <ligand>
        <name>Zn(2+)</name>
        <dbReference type="ChEBI" id="CHEBI:29105"/>
        <label>2</label>
        <note>catalytic</note>
    </ligand>
</feature>
<feature type="binding site" evidence="13">
    <location>
        <position position="50"/>
    </location>
    <ligand>
        <name>Ca(2+)</name>
        <dbReference type="ChEBI" id="CHEBI:29108"/>
    </ligand>
</feature>
<keyword evidence="7 13" id="KW-0862">Zinc</keyword>
<dbReference type="PANTHER" id="PTHR43694:SF1">
    <property type="entry name" value="RIBONUCLEASE J"/>
    <property type="match status" value="1"/>
</dbReference>
<keyword evidence="9 10" id="KW-0694">RNA-binding</keyword>
<dbReference type="SMART" id="SM00849">
    <property type="entry name" value="Lactamase_B"/>
    <property type="match status" value="1"/>
</dbReference>
<dbReference type="Pfam" id="PF07521">
    <property type="entry name" value="RMMBL"/>
    <property type="match status" value="1"/>
</dbReference>
<feature type="binding site" evidence="13">
    <location>
        <position position="52"/>
    </location>
    <ligand>
        <name>Ca(2+)</name>
        <dbReference type="ChEBI" id="CHEBI:29108"/>
    </ligand>
</feature>
<comment type="caution">
    <text evidence="16">The sequence shown here is derived from an EMBL/GenBank/DDBJ whole genome shotgun (WGS) entry which is preliminary data.</text>
</comment>
<keyword evidence="2 10" id="KW-0963">Cytoplasm</keyword>
<evidence type="ECO:0000256" key="7">
    <source>
        <dbReference type="ARBA" id="ARBA00022833"/>
    </source>
</evidence>
<dbReference type="GO" id="GO:0006364">
    <property type="term" value="P:rRNA processing"/>
    <property type="evidence" value="ECO:0007669"/>
    <property type="project" value="UniProtKB-UniRule"/>
</dbReference>
<dbReference type="InterPro" id="IPR055132">
    <property type="entry name" value="RNase_J_b_CASP"/>
</dbReference>
<comment type="cofactor">
    <cofactor evidence="13">
        <name>Ca(2+)</name>
        <dbReference type="ChEBI" id="CHEBI:29108"/>
    </cofactor>
    <text evidence="13">Binds 1 Ca(2+) cation per subunit. Seen in 1 crystal structure, it is not clear if it is physiologically important.</text>
</comment>
<dbReference type="InterPro" id="IPR011108">
    <property type="entry name" value="RMMBL"/>
</dbReference>
<feature type="binding site" evidence="13">
    <location>
        <position position="447"/>
    </location>
    <ligand>
        <name>Ca(2+)</name>
        <dbReference type="ChEBI" id="CHEBI:29108"/>
    </ligand>
</feature>
<feature type="binding site" evidence="13">
    <location>
        <position position="80"/>
    </location>
    <ligand>
        <name>Zn(2+)</name>
        <dbReference type="ChEBI" id="CHEBI:29105"/>
        <label>1</label>
        <note>catalytic</note>
    </ligand>
</feature>
<evidence type="ECO:0000256" key="14">
    <source>
        <dbReference type="SAM" id="Coils"/>
    </source>
</evidence>
<dbReference type="GO" id="GO:0004521">
    <property type="term" value="F:RNA endonuclease activity"/>
    <property type="evidence" value="ECO:0007669"/>
    <property type="project" value="UniProtKB-UniRule"/>
</dbReference>
<feature type="domain" description="Metallo-beta-lactamase" evidence="15">
    <location>
        <begin position="22"/>
        <end position="219"/>
    </location>
</feature>
<keyword evidence="13" id="KW-0106">Calcium</keyword>
<keyword evidence="4 13" id="KW-0479">Metal-binding</keyword>